<dbReference type="InterPro" id="IPR053167">
    <property type="entry name" value="Spore_coat_component"/>
</dbReference>
<keyword evidence="1" id="KW-0732">Signal</keyword>
<dbReference type="RefSeq" id="WP_089391635.1">
    <property type="nucleotide sequence ID" value="NZ_FNEC01000029.1"/>
</dbReference>
<dbReference type="Proteomes" id="UP000199693">
    <property type="component" value="Unassembled WGS sequence"/>
</dbReference>
<sequence length="184" mass="19121">MPAPTQPPRGPARPRRRALAALLLLLAHAGAQQAGAATQASFRVSASVTQGCLVSQAAPGSGNDFGRLDFGRHPSSTSGTISARLLPNDAITLDCTPGVKLRMTVDGGQHLDGGLRHLGAGQARLAYRLYRDAGLSQEIPVGASVPIDYSDAGAIALPINAALRLPGNQTAGRYHDRLTVTLSW</sequence>
<evidence type="ECO:0000313" key="5">
    <source>
        <dbReference type="Proteomes" id="UP000198309"/>
    </source>
</evidence>
<dbReference type="Proteomes" id="UP000198309">
    <property type="component" value="Unassembled WGS sequence"/>
</dbReference>
<reference evidence="4 5" key="2">
    <citation type="submission" date="2017-06" db="EMBL/GenBank/DDBJ databases">
        <authorList>
            <person name="Varghese N."/>
            <person name="Submissions S."/>
        </authorList>
    </citation>
    <scope>NUCLEOTIDE SEQUENCE [LARGE SCALE GENOMIC DNA]</scope>
    <source>
        <strain evidence="4 5">RLD-1</strain>
    </source>
</reference>
<dbReference type="AlphaFoldDB" id="A0A239IXJ4"/>
<feature type="signal peptide" evidence="1">
    <location>
        <begin position="1"/>
        <end position="36"/>
    </location>
</feature>
<gene>
    <name evidence="3" type="ORF">SAMN05216189_102950</name>
    <name evidence="4" type="ORF">SAMN06295949_11151</name>
</gene>
<proteinExistence type="predicted"/>
<keyword evidence="5" id="KW-1185">Reference proteome</keyword>
<evidence type="ECO:0000256" key="1">
    <source>
        <dbReference type="SAM" id="SignalP"/>
    </source>
</evidence>
<evidence type="ECO:0000313" key="3">
    <source>
        <dbReference type="EMBL" id="SDK12668.1"/>
    </source>
</evidence>
<protein>
    <submittedName>
        <fullName evidence="3">Spore coat protein U (SCPU) domain-containing protein</fullName>
    </submittedName>
</protein>
<dbReference type="PANTHER" id="PTHR37089">
    <property type="entry name" value="PROTEIN U-RELATED"/>
    <property type="match status" value="1"/>
</dbReference>
<keyword evidence="3" id="KW-0167">Capsid protein</keyword>
<name>A0A239IXJ4_9PSED</name>
<organism evidence="3 6">
    <name type="scientific">Pseudomonas delhiensis</name>
    <dbReference type="NCBI Taxonomy" id="366289"/>
    <lineage>
        <taxon>Bacteria</taxon>
        <taxon>Pseudomonadati</taxon>
        <taxon>Pseudomonadota</taxon>
        <taxon>Gammaproteobacteria</taxon>
        <taxon>Pseudomonadales</taxon>
        <taxon>Pseudomonadaceae</taxon>
        <taxon>Pseudomonas</taxon>
    </lineage>
</organism>
<evidence type="ECO:0000313" key="4">
    <source>
        <dbReference type="EMBL" id="SNS98340.1"/>
    </source>
</evidence>
<dbReference type="Pfam" id="PF05229">
    <property type="entry name" value="SCPU"/>
    <property type="match status" value="1"/>
</dbReference>
<dbReference type="InterPro" id="IPR007893">
    <property type="entry name" value="Spore_coat_U/FanG"/>
</dbReference>
<evidence type="ECO:0000259" key="2">
    <source>
        <dbReference type="Pfam" id="PF05229"/>
    </source>
</evidence>
<dbReference type="PANTHER" id="PTHR37089:SF3">
    <property type="entry name" value="EXPORTED PROTEIN"/>
    <property type="match status" value="1"/>
</dbReference>
<dbReference type="EMBL" id="FNEC01000029">
    <property type="protein sequence ID" value="SDK12668.1"/>
    <property type="molecule type" value="Genomic_DNA"/>
</dbReference>
<feature type="chain" id="PRO_5030040782" evidence="1">
    <location>
        <begin position="37"/>
        <end position="184"/>
    </location>
</feature>
<feature type="domain" description="Spore coat protein U/FanG" evidence="2">
    <location>
        <begin position="39"/>
        <end position="181"/>
    </location>
</feature>
<accession>A0A239IXJ4</accession>
<keyword evidence="3" id="KW-0946">Virion</keyword>
<dbReference type="EMBL" id="FZPC01000011">
    <property type="protein sequence ID" value="SNS98340.1"/>
    <property type="molecule type" value="Genomic_DNA"/>
</dbReference>
<dbReference type="SMART" id="SM00972">
    <property type="entry name" value="SCPU"/>
    <property type="match status" value="1"/>
</dbReference>
<evidence type="ECO:0000313" key="6">
    <source>
        <dbReference type="Proteomes" id="UP000199693"/>
    </source>
</evidence>
<reference evidence="3 6" key="1">
    <citation type="submission" date="2016-10" db="EMBL/GenBank/DDBJ databases">
        <authorList>
            <person name="de Groot N.N."/>
        </authorList>
    </citation>
    <scope>NUCLEOTIDE SEQUENCE [LARGE SCALE GENOMIC DNA]</scope>
    <source>
        <strain evidence="3 6">CCM 7361</strain>
    </source>
</reference>